<comment type="similarity">
    <text evidence="1">Belongs to the caprin family.</text>
</comment>
<dbReference type="InterPro" id="IPR041637">
    <property type="entry name" value="Caprin-1_dimer"/>
</dbReference>
<evidence type="ECO:0000256" key="1">
    <source>
        <dbReference type="ARBA" id="ARBA00007950"/>
    </source>
</evidence>
<feature type="compositionally biased region" description="Pro residues" evidence="2">
    <location>
        <begin position="328"/>
        <end position="340"/>
    </location>
</feature>
<dbReference type="RefSeq" id="XP_028143558.1">
    <property type="nucleotide sequence ID" value="XM_028287757.1"/>
</dbReference>
<dbReference type="InParanoid" id="A0A6P7GEZ1"/>
<feature type="compositionally biased region" description="Pro residues" evidence="2">
    <location>
        <begin position="261"/>
        <end position="283"/>
    </location>
</feature>
<dbReference type="PANTHER" id="PTHR22922:SF19">
    <property type="entry name" value="CAPRIN HOMOLOG"/>
    <property type="match status" value="1"/>
</dbReference>
<feature type="compositionally biased region" description="Low complexity" evidence="2">
    <location>
        <begin position="442"/>
        <end position="464"/>
    </location>
</feature>
<dbReference type="KEGG" id="dvv:114337349"/>
<dbReference type="Pfam" id="PF18293">
    <property type="entry name" value="Caprin-1_dimer"/>
    <property type="match status" value="1"/>
</dbReference>
<feature type="region of interest" description="Disordered" evidence="2">
    <location>
        <begin position="247"/>
        <end position="284"/>
    </location>
</feature>
<feature type="region of interest" description="Disordered" evidence="2">
    <location>
        <begin position="371"/>
        <end position="476"/>
    </location>
</feature>
<dbReference type="AlphaFoldDB" id="A0A6P7GEZ1"/>
<dbReference type="GO" id="GO:0005737">
    <property type="term" value="C:cytoplasm"/>
    <property type="evidence" value="ECO:0007669"/>
    <property type="project" value="TreeGrafter"/>
</dbReference>
<feature type="region of interest" description="Disordered" evidence="2">
    <location>
        <begin position="299"/>
        <end position="344"/>
    </location>
</feature>
<reference evidence="4" key="1">
    <citation type="submission" date="2025-08" db="UniProtKB">
        <authorList>
            <consortium name="RefSeq"/>
        </authorList>
    </citation>
    <scope>IDENTIFICATION</scope>
    <source>
        <tissue evidence="4">Whole insect</tissue>
    </source>
</reference>
<dbReference type="InterPro" id="IPR028816">
    <property type="entry name" value="Caprin"/>
</dbReference>
<accession>A0A6P7GEZ1</accession>
<evidence type="ECO:0000259" key="3">
    <source>
        <dbReference type="Pfam" id="PF18293"/>
    </source>
</evidence>
<organism evidence="4">
    <name type="scientific">Diabrotica virgifera virgifera</name>
    <name type="common">western corn rootworm</name>
    <dbReference type="NCBI Taxonomy" id="50390"/>
    <lineage>
        <taxon>Eukaryota</taxon>
        <taxon>Metazoa</taxon>
        <taxon>Ecdysozoa</taxon>
        <taxon>Arthropoda</taxon>
        <taxon>Hexapoda</taxon>
        <taxon>Insecta</taxon>
        <taxon>Pterygota</taxon>
        <taxon>Neoptera</taxon>
        <taxon>Endopterygota</taxon>
        <taxon>Coleoptera</taxon>
        <taxon>Polyphaga</taxon>
        <taxon>Cucujiformia</taxon>
        <taxon>Chrysomeloidea</taxon>
        <taxon>Chrysomelidae</taxon>
        <taxon>Galerucinae</taxon>
        <taxon>Diabroticina</taxon>
        <taxon>Diabroticites</taxon>
        <taxon>Diabrotica</taxon>
    </lineage>
</organism>
<gene>
    <name evidence="4" type="primary">LOC114337349</name>
</gene>
<feature type="compositionally biased region" description="Polar residues" evidence="2">
    <location>
        <begin position="392"/>
        <end position="410"/>
    </location>
</feature>
<name>A0A6P7GEZ1_DIAVI</name>
<feature type="compositionally biased region" description="Pro residues" evidence="2">
    <location>
        <begin position="301"/>
        <end position="312"/>
    </location>
</feature>
<dbReference type="OrthoDB" id="10062814at2759"/>
<dbReference type="GO" id="GO:0003723">
    <property type="term" value="F:RNA binding"/>
    <property type="evidence" value="ECO:0007669"/>
    <property type="project" value="TreeGrafter"/>
</dbReference>
<evidence type="ECO:0000256" key="2">
    <source>
        <dbReference type="SAM" id="MobiDB-lite"/>
    </source>
</evidence>
<feature type="compositionally biased region" description="Low complexity" evidence="2">
    <location>
        <begin position="313"/>
        <end position="327"/>
    </location>
</feature>
<evidence type="ECO:0000313" key="4">
    <source>
        <dbReference type="RefSeq" id="XP_028143558.1"/>
    </source>
</evidence>
<sequence>MPSAASVKIDKQINPENALAESAQNLTPLRQAITVIEHKIRNLEKRKSKLESYKDLQNAGKELNADQKTAVAKFNEVTNTLDFARDLCKQFLGIAVASEKEAKKIAKKEAAAKYQAELARLREILLVQDALNQMGNETVREDFLQGRNGAAQLTESDLKLLDDLYPEVTPKHEAGNATAFMNEVQAAAEHLLAAVDGKPKEVFGGSYSQIKEILGKIHESGYFDQAQVYEEFAVVEPELVEEPEVLPSEPLNNHETGAVMVPPPPQPLPEPTQPTTTAPPPDIPLIESLTIENRATLHQAPPTPVEQPPLEPPTLTNEPPMFYQQLPQQPPPPQPQPPRPITEMLGTGSFFFLQDSEIDPPEQIASQTFTNQNFTGHPSHPVQLPPPHFANMPNNLTPNNHQLPQMQMGNNGIDDTLRSPEETLQIGKDGGAPPNRGPPRPNNNQSYYQNNGYNRPRQQNQNRNASGPRPTATRHA</sequence>
<protein>
    <submittedName>
        <fullName evidence="4">Caprin homolog</fullName>
    </submittedName>
</protein>
<dbReference type="PANTHER" id="PTHR22922">
    <property type="entry name" value="GPI-ANCHORED PROTEIN P137"/>
    <property type="match status" value="1"/>
</dbReference>
<feature type="domain" description="Caprin-1 dimerization" evidence="3">
    <location>
        <begin position="107"/>
        <end position="224"/>
    </location>
</feature>
<proteinExistence type="inferred from homology"/>
<dbReference type="FunCoup" id="A0A6P7GEZ1">
    <property type="interactions" value="902"/>
</dbReference>